<dbReference type="SUPFAM" id="SSF52047">
    <property type="entry name" value="RNI-like"/>
    <property type="match status" value="1"/>
</dbReference>
<dbReference type="Proteomes" id="UP001521116">
    <property type="component" value="Unassembled WGS sequence"/>
</dbReference>
<accession>A0ABR3SW11</accession>
<gene>
    <name evidence="1" type="ORF">SLS56_004502</name>
</gene>
<dbReference type="EMBL" id="JAJVDC020000041">
    <property type="protein sequence ID" value="KAL1631114.1"/>
    <property type="molecule type" value="Genomic_DNA"/>
</dbReference>
<evidence type="ECO:0008006" key="3">
    <source>
        <dbReference type="Google" id="ProtNLM"/>
    </source>
</evidence>
<evidence type="ECO:0000313" key="1">
    <source>
        <dbReference type="EMBL" id="KAL1631114.1"/>
    </source>
</evidence>
<keyword evidence="2" id="KW-1185">Reference proteome</keyword>
<dbReference type="InterPro" id="IPR032675">
    <property type="entry name" value="LRR_dom_sf"/>
</dbReference>
<sequence length="355" mass="40194">MRPQIRRTVRLWESSDYTFPQARFSDLVSLALQQMPALQSLDLRFHTRGALWGLLHGIPRIRHEIQLSRIFPRLQCLRVRPFNEDEEELEGLLLETMEAYLGLPRIAEISMQNIVFHAASKQNLAPHKATSLRMLVLKECQLEPESVAEFIKASPQLRKLECSIMINAKHASGWYDIGLIRDTLAVLQQTLEHLQISIILFTSTAIDIGNPGPWGIRASLGDSLRLFSKLRKLEISLPVLLGWNPDGSAKLADILPDCLEELVIGREMDLWYGYKWDDQSAWGFDAADCLAGSAVSHAELKVRQYLQSKPTGLRKVTIIMEDGLSEDDDMRFKNSITQEAEKVGVDVEFNEDSSA</sequence>
<name>A0ABR3SW11_9PEZI</name>
<reference evidence="1 2" key="1">
    <citation type="submission" date="2024-02" db="EMBL/GenBank/DDBJ databases">
        <title>De novo assembly and annotation of 12 fungi associated with fruit tree decline syndrome in Ontario, Canada.</title>
        <authorList>
            <person name="Sulman M."/>
            <person name="Ellouze W."/>
            <person name="Ilyukhin E."/>
        </authorList>
    </citation>
    <scope>NUCLEOTIDE SEQUENCE [LARGE SCALE GENOMIC DNA]</scope>
    <source>
        <strain evidence="1 2">M1-105</strain>
    </source>
</reference>
<dbReference type="Gene3D" id="3.80.10.10">
    <property type="entry name" value="Ribonuclease Inhibitor"/>
    <property type="match status" value="1"/>
</dbReference>
<proteinExistence type="predicted"/>
<comment type="caution">
    <text evidence="1">The sequence shown here is derived from an EMBL/GenBank/DDBJ whole genome shotgun (WGS) entry which is preliminary data.</text>
</comment>
<protein>
    <recommendedName>
        <fullName evidence="3">F-box domain protein</fullName>
    </recommendedName>
</protein>
<evidence type="ECO:0000313" key="2">
    <source>
        <dbReference type="Proteomes" id="UP001521116"/>
    </source>
</evidence>
<organism evidence="1 2">
    <name type="scientific">Neofusicoccum ribis</name>
    <dbReference type="NCBI Taxonomy" id="45134"/>
    <lineage>
        <taxon>Eukaryota</taxon>
        <taxon>Fungi</taxon>
        <taxon>Dikarya</taxon>
        <taxon>Ascomycota</taxon>
        <taxon>Pezizomycotina</taxon>
        <taxon>Dothideomycetes</taxon>
        <taxon>Dothideomycetes incertae sedis</taxon>
        <taxon>Botryosphaeriales</taxon>
        <taxon>Botryosphaeriaceae</taxon>
        <taxon>Neofusicoccum</taxon>
    </lineage>
</organism>